<dbReference type="SUPFAM" id="SSF52266">
    <property type="entry name" value="SGNH hydrolase"/>
    <property type="match status" value="1"/>
</dbReference>
<dbReference type="InterPro" id="IPR040794">
    <property type="entry name" value="CE2_N"/>
</dbReference>
<dbReference type="EMBL" id="FMWK01000002">
    <property type="protein sequence ID" value="SCZ76868.1"/>
    <property type="molecule type" value="Genomic_DNA"/>
</dbReference>
<accession>A0A1G5RST3</accession>
<dbReference type="Gene3D" id="3.40.50.1110">
    <property type="entry name" value="SGNH hydrolase"/>
    <property type="match status" value="1"/>
</dbReference>
<name>A0A1G5RST3_PSEXY</name>
<evidence type="ECO:0000313" key="2">
    <source>
        <dbReference type="EMBL" id="SCZ76868.1"/>
    </source>
</evidence>
<dbReference type="Gene3D" id="2.60.120.260">
    <property type="entry name" value="Galactose-binding domain-like"/>
    <property type="match status" value="1"/>
</dbReference>
<evidence type="ECO:0000313" key="3">
    <source>
        <dbReference type="Proteomes" id="UP000199428"/>
    </source>
</evidence>
<feature type="domain" description="Carbohydrate esterase 2 N-terminal" evidence="1">
    <location>
        <begin position="12"/>
        <end position="120"/>
    </location>
</feature>
<dbReference type="Proteomes" id="UP000199428">
    <property type="component" value="Unassembled WGS sequence"/>
</dbReference>
<reference evidence="2 3" key="1">
    <citation type="submission" date="2016-10" db="EMBL/GenBank/DDBJ databases">
        <authorList>
            <person name="de Groot N.N."/>
        </authorList>
    </citation>
    <scope>NUCLEOTIDE SEQUENCE [LARGE SCALE GENOMIC DNA]</scope>
    <source>
        <strain evidence="2 3">DSM 10317</strain>
    </source>
</reference>
<proteinExistence type="predicted"/>
<evidence type="ECO:0000259" key="1">
    <source>
        <dbReference type="Pfam" id="PF17996"/>
    </source>
</evidence>
<dbReference type="InterPro" id="IPR052762">
    <property type="entry name" value="PCW_deacetylase/CE"/>
</dbReference>
<dbReference type="InterPro" id="IPR036514">
    <property type="entry name" value="SGNH_hydro_sf"/>
</dbReference>
<dbReference type="AlphaFoldDB" id="A0A1G5RST3"/>
<dbReference type="RefSeq" id="WP_090160948.1">
    <property type="nucleotide sequence ID" value="NZ_FMWK01000002.1"/>
</dbReference>
<dbReference type="PANTHER" id="PTHR37834">
    <property type="entry name" value="GDSL-LIKE LIPASE/ACYLHYDROLASE DOMAIN PROTEIN (AFU_ORTHOLOGUE AFUA_2G00620)"/>
    <property type="match status" value="1"/>
</dbReference>
<dbReference type="GO" id="GO:0016787">
    <property type="term" value="F:hydrolase activity"/>
    <property type="evidence" value="ECO:0007669"/>
    <property type="project" value="UniProtKB-KW"/>
</dbReference>
<dbReference type="PANTHER" id="PTHR37834:SF2">
    <property type="entry name" value="ESTERASE, SGNH HYDROLASE-TYPE"/>
    <property type="match status" value="1"/>
</dbReference>
<sequence length="351" mass="40402">MFIKFDDEFLDYSGRVDYETDKAVFSFPCSYAKVKFKGCYLKAIVDNKHLYWDNYLGVIVDGKQSKVKLLNEDGKQEIELVNTQNKAEHEVMIFKRQDSCHELGFYGFELDDDGILLEPPEKPQGKIEVYGDSVSAGEVSEAYDFVGKPDPDWHQGELSNSYYSYAWLTARKLNAQIHDIAQGGIALIDDTGWFNEPNYIGMESVYDKVRYNPAIGESSKWDFSKYTPDVVIVAIGQNDSHPYDYMAKDYHCSQAKNWREHYRKFVLNLKTIYPDVHIVLCTTILEHHKNWDISIDEVCNEIADDKIHHFLFENNGSGTPGHIRKQEAEKMSDQLVAYIESLGIPSLRRGK</sequence>
<organism evidence="2 3">
    <name type="scientific">Pseudobutyrivibrio xylanivorans</name>
    <dbReference type="NCBI Taxonomy" id="185007"/>
    <lineage>
        <taxon>Bacteria</taxon>
        <taxon>Bacillati</taxon>
        <taxon>Bacillota</taxon>
        <taxon>Clostridia</taxon>
        <taxon>Lachnospirales</taxon>
        <taxon>Lachnospiraceae</taxon>
        <taxon>Pseudobutyrivibrio</taxon>
    </lineage>
</organism>
<keyword evidence="2" id="KW-0378">Hydrolase</keyword>
<dbReference type="Pfam" id="PF17996">
    <property type="entry name" value="CE2_N"/>
    <property type="match status" value="1"/>
</dbReference>
<gene>
    <name evidence="2" type="ORF">SAMN02910350_00489</name>
</gene>
<protein>
    <submittedName>
        <fullName evidence="2">GDSL-like Lipase/Acylhydrolase</fullName>
    </submittedName>
</protein>